<dbReference type="Pfam" id="PF23494">
    <property type="entry name" value="bPH_10"/>
    <property type="match status" value="1"/>
</dbReference>
<comment type="caution">
    <text evidence="3">The sequence shown here is derived from an EMBL/GenBank/DDBJ whole genome shotgun (WGS) entry which is preliminary data.</text>
</comment>
<feature type="domain" description="YqeB PH" evidence="2">
    <location>
        <begin position="7"/>
        <end position="153"/>
    </location>
</feature>
<sequence>MTDEPIVIEMKRTDQLAVFIATVIGGGAFVAFLPDLAGWLLELPWVPWHDPLRLALTLGQKLSPWALAIIGGLLGVGAGFLIVHGEPTVSASVGELIIQRGDRRHRFARSQVRTAMISNKRLTVRDRDDVELLSIKLHPRREVATALREKGWTVG</sequence>
<evidence type="ECO:0000313" key="4">
    <source>
        <dbReference type="Proteomes" id="UP001201701"/>
    </source>
</evidence>
<gene>
    <name evidence="3" type="ORF">L4923_19780</name>
</gene>
<feature type="transmembrane region" description="Helical" evidence="1">
    <location>
        <begin position="16"/>
        <end position="42"/>
    </location>
</feature>
<evidence type="ECO:0000259" key="2">
    <source>
        <dbReference type="Pfam" id="PF23494"/>
    </source>
</evidence>
<dbReference type="Proteomes" id="UP001201701">
    <property type="component" value="Unassembled WGS sequence"/>
</dbReference>
<dbReference type="EMBL" id="JAKREW010000022">
    <property type="protein sequence ID" value="MCG7507276.1"/>
    <property type="molecule type" value="Genomic_DNA"/>
</dbReference>
<protein>
    <recommendedName>
        <fullName evidence="2">YqeB PH domain-containing protein</fullName>
    </recommendedName>
</protein>
<name>A0ABS9QKL7_9HYPH</name>
<proteinExistence type="predicted"/>
<organism evidence="3 4">
    <name type="scientific">Mesorhizobium retamae</name>
    <dbReference type="NCBI Taxonomy" id="2912854"/>
    <lineage>
        <taxon>Bacteria</taxon>
        <taxon>Pseudomonadati</taxon>
        <taxon>Pseudomonadota</taxon>
        <taxon>Alphaproteobacteria</taxon>
        <taxon>Hyphomicrobiales</taxon>
        <taxon>Phyllobacteriaceae</taxon>
        <taxon>Mesorhizobium</taxon>
    </lineage>
</organism>
<dbReference type="RefSeq" id="WP_239368269.1">
    <property type="nucleotide sequence ID" value="NZ_JAKREW010000022.1"/>
</dbReference>
<keyword evidence="1" id="KW-0472">Membrane</keyword>
<keyword evidence="1" id="KW-0812">Transmembrane</keyword>
<reference evidence="3 4" key="1">
    <citation type="submission" date="2022-02" db="EMBL/GenBank/DDBJ databases">
        <title>Draft genome sequence of Mezorhizobium retamae strain IRAMC:0171 isolated from Retama raetam nodules.</title>
        <authorList>
            <person name="Bengaied R."/>
            <person name="Sbissi I."/>
            <person name="Huber K."/>
            <person name="Ghodbane F."/>
            <person name="Nouioui I."/>
            <person name="Tarhouni M."/>
            <person name="Gtari M."/>
        </authorList>
    </citation>
    <scope>NUCLEOTIDE SEQUENCE [LARGE SCALE GENOMIC DNA]</scope>
    <source>
        <strain evidence="3 4">IRAMC:0171</strain>
    </source>
</reference>
<accession>A0ABS9QKL7</accession>
<keyword evidence="1" id="KW-1133">Transmembrane helix</keyword>
<keyword evidence="4" id="KW-1185">Reference proteome</keyword>
<evidence type="ECO:0000313" key="3">
    <source>
        <dbReference type="EMBL" id="MCG7507276.1"/>
    </source>
</evidence>
<evidence type="ECO:0000256" key="1">
    <source>
        <dbReference type="SAM" id="Phobius"/>
    </source>
</evidence>
<feature type="transmembrane region" description="Helical" evidence="1">
    <location>
        <begin position="62"/>
        <end position="83"/>
    </location>
</feature>
<dbReference type="InterPro" id="IPR057798">
    <property type="entry name" value="PH_YqeB"/>
</dbReference>